<dbReference type="Gene3D" id="3.90.1720.10">
    <property type="entry name" value="endopeptidase domain like (from Nostoc punctiforme)"/>
    <property type="match status" value="1"/>
</dbReference>
<sequence length="345" mass="36814">MKVGTLALLLASSLTVFSNPLVSPGTRRDGLLQLDERTVSEAGSVKFWNPVQGDLVEIEKREPLGGKKKKKGKTTAKSTKTTAKTTKKTTKPAKTTAKSTKAPTTLAKSTAKSTKTSGKSTKTTAASSKLSTKASITSSKTSVSSATGTAAQASACKKNSNSKSSKSGKTLESRRKAPTPEQIQDMYDNYEKAKKVAKGKALEMGKAYVFLLSQGVHHTVIIGEIKMIDCQPAMEATAQQLVKANGGASSGVERHALASFFCGSSSGGVCDTDGVEYVPCAKWNGNYKLKGEADLQYANPEHFIQKGDQLLAKEKPYNLFTNNCRTFAKTLVNVTKKKDDEPVEL</sequence>
<organism evidence="3 4">
    <name type="scientific">Periconia digitata</name>
    <dbReference type="NCBI Taxonomy" id="1303443"/>
    <lineage>
        <taxon>Eukaryota</taxon>
        <taxon>Fungi</taxon>
        <taxon>Dikarya</taxon>
        <taxon>Ascomycota</taxon>
        <taxon>Pezizomycotina</taxon>
        <taxon>Dothideomycetes</taxon>
        <taxon>Pleosporomycetidae</taxon>
        <taxon>Pleosporales</taxon>
        <taxon>Massarineae</taxon>
        <taxon>Periconiaceae</taxon>
        <taxon>Periconia</taxon>
    </lineage>
</organism>
<dbReference type="OrthoDB" id="3785436at2759"/>
<protein>
    <submittedName>
        <fullName evidence="3">Uncharacterized protein</fullName>
    </submittedName>
</protein>
<feature type="signal peptide" evidence="2">
    <location>
        <begin position="1"/>
        <end position="18"/>
    </location>
</feature>
<dbReference type="Proteomes" id="UP001152607">
    <property type="component" value="Unassembled WGS sequence"/>
</dbReference>
<evidence type="ECO:0000313" key="4">
    <source>
        <dbReference type="Proteomes" id="UP001152607"/>
    </source>
</evidence>
<name>A0A9W4USV4_9PLEO</name>
<evidence type="ECO:0000313" key="3">
    <source>
        <dbReference type="EMBL" id="CAI6340859.1"/>
    </source>
</evidence>
<evidence type="ECO:0000256" key="2">
    <source>
        <dbReference type="SAM" id="SignalP"/>
    </source>
</evidence>
<keyword evidence="4" id="KW-1185">Reference proteome</keyword>
<keyword evidence="2" id="KW-0732">Signal</keyword>
<gene>
    <name evidence="3" type="ORF">PDIGIT_LOCUS14044</name>
</gene>
<dbReference type="AlphaFoldDB" id="A0A9W4USV4"/>
<comment type="caution">
    <text evidence="3">The sequence shown here is derived from an EMBL/GenBank/DDBJ whole genome shotgun (WGS) entry which is preliminary data.</text>
</comment>
<feature type="compositionally biased region" description="Low complexity" evidence="1">
    <location>
        <begin position="92"/>
        <end position="168"/>
    </location>
</feature>
<evidence type="ECO:0000256" key="1">
    <source>
        <dbReference type="SAM" id="MobiDB-lite"/>
    </source>
</evidence>
<feature type="region of interest" description="Disordered" evidence="1">
    <location>
        <begin position="59"/>
        <end position="186"/>
    </location>
</feature>
<dbReference type="EMBL" id="CAOQHR010000011">
    <property type="protein sequence ID" value="CAI6340859.1"/>
    <property type="molecule type" value="Genomic_DNA"/>
</dbReference>
<proteinExistence type="predicted"/>
<feature type="compositionally biased region" description="Low complexity" evidence="1">
    <location>
        <begin position="75"/>
        <end position="84"/>
    </location>
</feature>
<feature type="chain" id="PRO_5040977337" evidence="2">
    <location>
        <begin position="19"/>
        <end position="345"/>
    </location>
</feature>
<reference evidence="3" key="1">
    <citation type="submission" date="2023-01" db="EMBL/GenBank/DDBJ databases">
        <authorList>
            <person name="Van Ghelder C."/>
            <person name="Rancurel C."/>
        </authorList>
    </citation>
    <scope>NUCLEOTIDE SEQUENCE</scope>
    <source>
        <strain evidence="3">CNCM I-4278</strain>
    </source>
</reference>
<accession>A0A9W4USV4</accession>